<dbReference type="PIRSF" id="PIRSF029347">
    <property type="entry name" value="RecF"/>
    <property type="match status" value="1"/>
</dbReference>
<proteinExistence type="predicted"/>
<organism evidence="3 4">
    <name type="scientific">Arachnia propionica</name>
    <dbReference type="NCBI Taxonomy" id="1750"/>
    <lineage>
        <taxon>Bacteria</taxon>
        <taxon>Bacillati</taxon>
        <taxon>Actinomycetota</taxon>
        <taxon>Actinomycetes</taxon>
        <taxon>Propionibacteriales</taxon>
        <taxon>Propionibacteriaceae</taxon>
        <taxon>Arachnia</taxon>
    </lineage>
</organism>
<reference evidence="3 4" key="1">
    <citation type="submission" date="2018-11" db="EMBL/GenBank/DDBJ databases">
        <title>Genomes From Bacteria Associated with the Canine Oral Cavity: a Test Case for Automated Genome-Based Taxonomic Assignment.</title>
        <authorList>
            <person name="Coil D.A."/>
            <person name="Jospin G."/>
            <person name="Darling A.E."/>
            <person name="Wallis C."/>
            <person name="Davis I.J."/>
            <person name="Harris S."/>
            <person name="Eisen J.A."/>
            <person name="Holcombe L.J."/>
            <person name="O'Flynn C."/>
        </authorList>
    </citation>
    <scope>NUCLEOTIDE SEQUENCE [LARGE SCALE GENOMIC DNA]</scope>
    <source>
        <strain evidence="3 4">OH2822_COT-296</strain>
    </source>
</reference>
<dbReference type="AlphaFoldDB" id="A0A3P1WYP4"/>
<evidence type="ECO:0000259" key="2">
    <source>
        <dbReference type="Pfam" id="PF13304"/>
    </source>
</evidence>
<dbReference type="Pfam" id="PF13175">
    <property type="entry name" value="AAA_15"/>
    <property type="match status" value="1"/>
</dbReference>
<dbReference type="PANTHER" id="PTHR40396:SF1">
    <property type="entry name" value="ATPASE AAA-TYPE CORE DOMAIN-CONTAINING PROTEIN"/>
    <property type="match status" value="1"/>
</dbReference>
<dbReference type="GO" id="GO:0016887">
    <property type="term" value="F:ATP hydrolysis activity"/>
    <property type="evidence" value="ECO:0007669"/>
    <property type="project" value="InterPro"/>
</dbReference>
<sequence>MRIDSLRIKNYRVLRDVTLSDLTPLTVLVGANGSGKSTVFDAFAFLHEAFALGLRSAWDRRNRMSAIRSRGGDGHVEFELKYKVEIDGRRRQTTYILAVGEDSGLPVVAREVLRWTTAPAQGRPRDILVFERGHGRVFNEQTQEYEDEVMDSPDLLAVSALGQMQRHQRVQALRNFIQGWYLSYLSADNTRTTPPSRPEARLSQTGDNLANVVQYLQEQHPNTLEHVFAVLGRRVPQLESIRPKLLEDGRLLLRLKDRPFDDPVLDRFTSDGTLKLLAYLTMLHDPNPPTVIGIEEPENQLHPRLVPDLAEDFRELSARSQVLVTTHSREFLSTIRPRELRTISRGDDGYAMIHRVSDDPRVMAMLEAGASLPELWAEGYLQSADPRWA</sequence>
<evidence type="ECO:0000259" key="1">
    <source>
        <dbReference type="Pfam" id="PF13175"/>
    </source>
</evidence>
<dbReference type="Gene3D" id="3.40.50.300">
    <property type="entry name" value="P-loop containing nucleotide triphosphate hydrolases"/>
    <property type="match status" value="2"/>
</dbReference>
<dbReference type="InterPro" id="IPR003959">
    <property type="entry name" value="ATPase_AAA_core"/>
</dbReference>
<dbReference type="SUPFAM" id="SSF52540">
    <property type="entry name" value="P-loop containing nucleoside triphosphate hydrolases"/>
    <property type="match status" value="1"/>
</dbReference>
<dbReference type="PANTHER" id="PTHR40396">
    <property type="entry name" value="ATPASE-LIKE PROTEIN"/>
    <property type="match status" value="1"/>
</dbReference>
<dbReference type="OrthoDB" id="3237462at2"/>
<gene>
    <name evidence="3" type="ORF">EII35_02070</name>
</gene>
<accession>A0A3P1WYP4</accession>
<dbReference type="Proteomes" id="UP000280935">
    <property type="component" value="Unassembled WGS sequence"/>
</dbReference>
<comment type="caution">
    <text evidence="3">The sequence shown here is derived from an EMBL/GenBank/DDBJ whole genome shotgun (WGS) entry which is preliminary data.</text>
</comment>
<dbReference type="Pfam" id="PF13304">
    <property type="entry name" value="AAA_21"/>
    <property type="match status" value="1"/>
</dbReference>
<evidence type="ECO:0000313" key="3">
    <source>
        <dbReference type="EMBL" id="RRD51206.1"/>
    </source>
</evidence>
<protein>
    <submittedName>
        <fullName evidence="3">ATPase</fullName>
    </submittedName>
</protein>
<dbReference type="InterPro" id="IPR014555">
    <property type="entry name" value="RecF-like"/>
</dbReference>
<dbReference type="GO" id="GO:0005524">
    <property type="term" value="F:ATP binding"/>
    <property type="evidence" value="ECO:0007669"/>
    <property type="project" value="InterPro"/>
</dbReference>
<feature type="domain" description="ATPase AAA-type core" evidence="2">
    <location>
        <begin position="251"/>
        <end position="332"/>
    </location>
</feature>
<dbReference type="InterPro" id="IPR041685">
    <property type="entry name" value="AAA_GajA/Old/RecF-like"/>
</dbReference>
<dbReference type="EMBL" id="RQYT01000002">
    <property type="protein sequence ID" value="RRD51206.1"/>
    <property type="molecule type" value="Genomic_DNA"/>
</dbReference>
<feature type="domain" description="Endonuclease GajA/Old nuclease/RecF-like AAA" evidence="1">
    <location>
        <begin position="1"/>
        <end position="47"/>
    </location>
</feature>
<name>A0A3P1WYP4_9ACTN</name>
<evidence type="ECO:0000313" key="4">
    <source>
        <dbReference type="Proteomes" id="UP000280935"/>
    </source>
</evidence>
<dbReference type="InterPro" id="IPR027417">
    <property type="entry name" value="P-loop_NTPase"/>
</dbReference>
<dbReference type="RefSeq" id="WP_125226798.1">
    <property type="nucleotide sequence ID" value="NZ_RQYT01000002.1"/>
</dbReference>